<evidence type="ECO:0000313" key="2">
    <source>
        <dbReference type="EMBL" id="MXU90239.1"/>
    </source>
</evidence>
<dbReference type="EMBL" id="GIFC01008156">
    <property type="protein sequence ID" value="MXU90239.1"/>
    <property type="molecule type" value="Transcribed_RNA"/>
</dbReference>
<organism evidence="2">
    <name type="scientific">Ixodes ricinus</name>
    <name type="common">Common tick</name>
    <name type="synonym">Acarus ricinus</name>
    <dbReference type="NCBI Taxonomy" id="34613"/>
    <lineage>
        <taxon>Eukaryota</taxon>
        <taxon>Metazoa</taxon>
        <taxon>Ecdysozoa</taxon>
        <taxon>Arthropoda</taxon>
        <taxon>Chelicerata</taxon>
        <taxon>Arachnida</taxon>
        <taxon>Acari</taxon>
        <taxon>Parasitiformes</taxon>
        <taxon>Ixodida</taxon>
        <taxon>Ixodoidea</taxon>
        <taxon>Ixodidae</taxon>
        <taxon>Ixodinae</taxon>
        <taxon>Ixodes</taxon>
    </lineage>
</organism>
<dbReference type="AlphaFoldDB" id="A0A6B0UKD8"/>
<accession>A0A6B0UKD8</accession>
<name>A0A6B0UKD8_IXORI</name>
<reference evidence="2" key="1">
    <citation type="submission" date="2019-12" db="EMBL/GenBank/DDBJ databases">
        <title>An insight into the sialome of adult female Ixodes ricinus ticks feeding for 6 days.</title>
        <authorList>
            <person name="Perner J."/>
            <person name="Ribeiro J.M.C."/>
        </authorList>
    </citation>
    <scope>NUCLEOTIDE SEQUENCE</scope>
    <source>
        <strain evidence="2">Semi-engorged</strain>
        <tissue evidence="2">Salivary glands</tissue>
    </source>
</reference>
<proteinExistence type="predicted"/>
<feature type="region of interest" description="Disordered" evidence="1">
    <location>
        <begin position="42"/>
        <end position="70"/>
    </location>
</feature>
<sequence>MQLWRRVPFRLSVPTSCLSAVFSTLGLRNAFAQSLHYLKRRPRQHSAGTQPLGLLSRTKPPLEQGREHFNVPSTALPSCRNRRSISQLFGPFHRNQGLHCYRSFRTRWQSRVY</sequence>
<protein>
    <submittedName>
        <fullName evidence="2">Putative secreted protein</fullName>
    </submittedName>
</protein>
<evidence type="ECO:0000256" key="1">
    <source>
        <dbReference type="SAM" id="MobiDB-lite"/>
    </source>
</evidence>